<name>A0A5S9IPI2_UABAM</name>
<organism evidence="1 2">
    <name type="scientific">Uabimicrobium amorphum</name>
    <dbReference type="NCBI Taxonomy" id="2596890"/>
    <lineage>
        <taxon>Bacteria</taxon>
        <taxon>Pseudomonadati</taxon>
        <taxon>Planctomycetota</taxon>
        <taxon>Candidatus Uabimicrobiia</taxon>
        <taxon>Candidatus Uabimicrobiales</taxon>
        <taxon>Candidatus Uabimicrobiaceae</taxon>
        <taxon>Candidatus Uabimicrobium</taxon>
    </lineage>
</organism>
<accession>A0A5S9IPI2</accession>
<evidence type="ECO:0000313" key="2">
    <source>
        <dbReference type="Proteomes" id="UP000326354"/>
    </source>
</evidence>
<dbReference type="Proteomes" id="UP000326354">
    <property type="component" value="Chromosome"/>
</dbReference>
<evidence type="ECO:0000313" key="1">
    <source>
        <dbReference type="EMBL" id="BBM85330.1"/>
    </source>
</evidence>
<proteinExistence type="predicted"/>
<protein>
    <submittedName>
        <fullName evidence="1">Uncharacterized protein</fullName>
    </submittedName>
</protein>
<reference evidence="1 2" key="1">
    <citation type="submission" date="2019-08" db="EMBL/GenBank/DDBJ databases">
        <title>Complete genome sequence of Candidatus Uab amorphum.</title>
        <authorList>
            <person name="Shiratori T."/>
            <person name="Suzuki S."/>
            <person name="Kakizawa Y."/>
            <person name="Ishida K."/>
        </authorList>
    </citation>
    <scope>NUCLEOTIDE SEQUENCE [LARGE SCALE GENOMIC DNA]</scope>
    <source>
        <strain evidence="1 2">SRT547</strain>
    </source>
</reference>
<dbReference type="KEGG" id="uam:UABAM_03696"/>
<keyword evidence="2" id="KW-1185">Reference proteome</keyword>
<gene>
    <name evidence="1" type="ORF">UABAM_03696</name>
</gene>
<dbReference type="RefSeq" id="WP_261343887.1">
    <property type="nucleotide sequence ID" value="NZ_AP019860.1"/>
</dbReference>
<sequence>MLDLTKNNKWEIDNGSVLDTREIFAQIMSNQIDQSQKCRAKE</sequence>
<dbReference type="EMBL" id="AP019860">
    <property type="protein sequence ID" value="BBM85330.1"/>
    <property type="molecule type" value="Genomic_DNA"/>
</dbReference>
<dbReference type="AlphaFoldDB" id="A0A5S9IPI2"/>